<protein>
    <submittedName>
        <fullName evidence="7">Putative membrane protein YhhN</fullName>
    </submittedName>
</protein>
<reference evidence="7 8" key="1">
    <citation type="submission" date="2018-05" db="EMBL/GenBank/DDBJ databases">
        <title>Genomic Encyclopedia of Type Strains, Phase IV (KMG-IV): sequencing the most valuable type-strain genomes for metagenomic binning, comparative biology and taxonomic classification.</title>
        <authorList>
            <person name="Goeker M."/>
        </authorList>
    </citation>
    <scope>NUCLEOTIDE SEQUENCE [LARGE SCALE GENOMIC DNA]</scope>
    <source>
        <strain evidence="7 8">DSM 16791</strain>
    </source>
</reference>
<evidence type="ECO:0000256" key="2">
    <source>
        <dbReference type="ARBA" id="ARBA00007375"/>
    </source>
</evidence>
<evidence type="ECO:0000256" key="3">
    <source>
        <dbReference type="ARBA" id="ARBA00022692"/>
    </source>
</evidence>
<comment type="subcellular location">
    <subcellularLocation>
        <location evidence="1">Membrane</location>
        <topology evidence="1">Multi-pass membrane protein</topology>
    </subcellularLocation>
</comment>
<feature type="transmembrane region" description="Helical" evidence="6">
    <location>
        <begin position="145"/>
        <end position="174"/>
    </location>
</feature>
<feature type="transmembrane region" description="Helical" evidence="6">
    <location>
        <begin position="84"/>
        <end position="103"/>
    </location>
</feature>
<dbReference type="Proteomes" id="UP000246352">
    <property type="component" value="Unassembled WGS sequence"/>
</dbReference>
<dbReference type="InterPro" id="IPR012506">
    <property type="entry name" value="TMEM86B-like"/>
</dbReference>
<comment type="similarity">
    <text evidence="2">Belongs to the TMEM86 family.</text>
</comment>
<organism evidence="7 8">
    <name type="scientific">Hoeflea marina</name>
    <dbReference type="NCBI Taxonomy" id="274592"/>
    <lineage>
        <taxon>Bacteria</taxon>
        <taxon>Pseudomonadati</taxon>
        <taxon>Pseudomonadota</taxon>
        <taxon>Alphaproteobacteria</taxon>
        <taxon>Hyphomicrobiales</taxon>
        <taxon>Rhizobiaceae</taxon>
        <taxon>Hoeflea</taxon>
    </lineage>
</organism>
<evidence type="ECO:0000256" key="5">
    <source>
        <dbReference type="ARBA" id="ARBA00023136"/>
    </source>
</evidence>
<comment type="caution">
    <text evidence="7">The sequence shown here is derived from an EMBL/GenBank/DDBJ whole genome shotgun (WGS) entry which is preliminary data.</text>
</comment>
<gene>
    <name evidence="7" type="ORF">DFR52_10588</name>
</gene>
<feature type="transmembrane region" description="Helical" evidence="6">
    <location>
        <begin position="115"/>
        <end position="133"/>
    </location>
</feature>
<name>A0A317PEQ6_9HYPH</name>
<evidence type="ECO:0000256" key="6">
    <source>
        <dbReference type="SAM" id="Phobius"/>
    </source>
</evidence>
<proteinExistence type="inferred from homology"/>
<evidence type="ECO:0000256" key="1">
    <source>
        <dbReference type="ARBA" id="ARBA00004141"/>
    </source>
</evidence>
<keyword evidence="3 6" id="KW-0812">Transmembrane</keyword>
<dbReference type="GO" id="GO:0016787">
    <property type="term" value="F:hydrolase activity"/>
    <property type="evidence" value="ECO:0007669"/>
    <property type="project" value="TreeGrafter"/>
</dbReference>
<dbReference type="PANTHER" id="PTHR31885:SF6">
    <property type="entry name" value="GH04784P"/>
    <property type="match status" value="1"/>
</dbReference>
<evidence type="ECO:0000313" key="8">
    <source>
        <dbReference type="Proteomes" id="UP000246352"/>
    </source>
</evidence>
<dbReference type="AlphaFoldDB" id="A0A317PEQ6"/>
<keyword evidence="8" id="KW-1185">Reference proteome</keyword>
<accession>A0A317PEQ6</accession>
<dbReference type="EMBL" id="QGTR01000005">
    <property type="protein sequence ID" value="PWV98110.1"/>
    <property type="molecule type" value="Genomic_DNA"/>
</dbReference>
<evidence type="ECO:0000256" key="4">
    <source>
        <dbReference type="ARBA" id="ARBA00022989"/>
    </source>
</evidence>
<dbReference type="GO" id="GO:0016020">
    <property type="term" value="C:membrane"/>
    <property type="evidence" value="ECO:0007669"/>
    <property type="project" value="UniProtKB-SubCell"/>
</dbReference>
<feature type="transmembrane region" description="Helical" evidence="6">
    <location>
        <begin position="194"/>
        <end position="215"/>
    </location>
</feature>
<evidence type="ECO:0000313" key="7">
    <source>
        <dbReference type="EMBL" id="PWV98110.1"/>
    </source>
</evidence>
<sequence length="217" mass="22057">MTPAVAMGSPLIWLCLAGSVAAALAYLWMLGKPESMPRTVIKTAAVGCLALAALASGGPPWLAAALVLSAVGDALLAREGDRRFIAGLASFLLAHLAYAWLFGGRAHGAPEGSELAVMALILLAALVAGVVLVRHAGALRVPVAVYAAAIAAMGMTSVLPGGWTLAGAVMFMASDTLLGLEKFVLPPQSPARRLTAPGVWLLYYLGQAAIGFGIVTG</sequence>
<dbReference type="Pfam" id="PF07947">
    <property type="entry name" value="YhhN"/>
    <property type="match status" value="1"/>
</dbReference>
<feature type="transmembrane region" description="Helical" evidence="6">
    <location>
        <begin position="6"/>
        <end position="27"/>
    </location>
</feature>
<keyword evidence="4 6" id="KW-1133">Transmembrane helix</keyword>
<dbReference type="PANTHER" id="PTHR31885">
    <property type="entry name" value="GH04784P"/>
    <property type="match status" value="1"/>
</dbReference>
<keyword evidence="5 6" id="KW-0472">Membrane</keyword>